<dbReference type="SUPFAM" id="SSF54001">
    <property type="entry name" value="Cysteine proteinases"/>
    <property type="match status" value="1"/>
</dbReference>
<dbReference type="PROSITE" id="PS50802">
    <property type="entry name" value="OTU"/>
    <property type="match status" value="1"/>
</dbReference>
<dbReference type="CDD" id="cd22762">
    <property type="entry name" value="OTU_fungi_OTU2-like"/>
    <property type="match status" value="1"/>
</dbReference>
<dbReference type="InterPro" id="IPR049771">
    <property type="entry name" value="OTU2-like_OTU"/>
</dbReference>
<feature type="compositionally biased region" description="Basic and acidic residues" evidence="1">
    <location>
        <begin position="55"/>
        <end position="65"/>
    </location>
</feature>
<dbReference type="GO" id="GO:0016579">
    <property type="term" value="P:protein deubiquitination"/>
    <property type="evidence" value="ECO:0007669"/>
    <property type="project" value="TreeGrafter"/>
</dbReference>
<dbReference type="InterPro" id="IPR038765">
    <property type="entry name" value="Papain-like_cys_pep_sf"/>
</dbReference>
<feature type="compositionally biased region" description="Polar residues" evidence="1">
    <location>
        <begin position="109"/>
        <end position="133"/>
    </location>
</feature>
<dbReference type="InterPro" id="IPR050704">
    <property type="entry name" value="Peptidase_C85-like"/>
</dbReference>
<feature type="compositionally biased region" description="Polar residues" evidence="1">
    <location>
        <begin position="87"/>
        <end position="98"/>
    </location>
</feature>
<gene>
    <name evidence="3" type="ORF">K402DRAFT_397256</name>
</gene>
<dbReference type="GO" id="GO:0004843">
    <property type="term" value="F:cysteine-type deubiquitinase activity"/>
    <property type="evidence" value="ECO:0007669"/>
    <property type="project" value="TreeGrafter"/>
</dbReference>
<dbReference type="Gene3D" id="3.90.70.80">
    <property type="match status" value="1"/>
</dbReference>
<reference evidence="3" key="1">
    <citation type="journal article" date="2020" name="Stud. Mycol.">
        <title>101 Dothideomycetes genomes: a test case for predicting lifestyles and emergence of pathogens.</title>
        <authorList>
            <person name="Haridas S."/>
            <person name="Albert R."/>
            <person name="Binder M."/>
            <person name="Bloem J."/>
            <person name="Labutti K."/>
            <person name="Salamov A."/>
            <person name="Andreopoulos B."/>
            <person name="Baker S."/>
            <person name="Barry K."/>
            <person name="Bills G."/>
            <person name="Bluhm B."/>
            <person name="Cannon C."/>
            <person name="Castanera R."/>
            <person name="Culley D."/>
            <person name="Daum C."/>
            <person name="Ezra D."/>
            <person name="Gonzalez J."/>
            <person name="Henrissat B."/>
            <person name="Kuo A."/>
            <person name="Liang C."/>
            <person name="Lipzen A."/>
            <person name="Lutzoni F."/>
            <person name="Magnuson J."/>
            <person name="Mondo S."/>
            <person name="Nolan M."/>
            <person name="Ohm R."/>
            <person name="Pangilinan J."/>
            <person name="Park H.-J."/>
            <person name="Ramirez L."/>
            <person name="Alfaro M."/>
            <person name="Sun H."/>
            <person name="Tritt A."/>
            <person name="Yoshinaga Y."/>
            <person name="Zwiers L.-H."/>
            <person name="Turgeon B."/>
            <person name="Goodwin S."/>
            <person name="Spatafora J."/>
            <person name="Crous P."/>
            <person name="Grigoriev I."/>
        </authorList>
    </citation>
    <scope>NUCLEOTIDE SEQUENCE</scope>
    <source>
        <strain evidence="3">CBS 113979</strain>
    </source>
</reference>
<dbReference type="AlphaFoldDB" id="A0A6G1GP66"/>
<evidence type="ECO:0000313" key="4">
    <source>
        <dbReference type="Proteomes" id="UP000800041"/>
    </source>
</evidence>
<evidence type="ECO:0000313" key="3">
    <source>
        <dbReference type="EMBL" id="KAF1982725.1"/>
    </source>
</evidence>
<feature type="compositionally biased region" description="Basic and acidic residues" evidence="1">
    <location>
        <begin position="155"/>
        <end position="178"/>
    </location>
</feature>
<dbReference type="OrthoDB" id="415023at2759"/>
<evidence type="ECO:0000259" key="2">
    <source>
        <dbReference type="PROSITE" id="PS50802"/>
    </source>
</evidence>
<proteinExistence type="predicted"/>
<sequence>MRVYHLLLALAKFELMEELQARHRKEQRDLVGRTTQKKKAATKKTRKGINDECEQLERELKERQNQEFAAFNGEAEEGDEAPAESGITSAEPTQTASDDVNRISDSLKDTSISEPSAPLTNGTLDPTSPSSQRKPNRQKARLARRAQEQEEAAAEAEKEAANMPNRREMEREKMSVEFRTRGLREQEIRADGHCLYSAVADQLKELGLGLKPKITAKVIAAAEDGDQDTDEQALPSYKVTRRAAADYISRHPDDFAPFLEEPLDVYVKKIRDTGEWGGQLELMALAKSYGVDINVLQGEGRVEKIEGTDGEEEEEKRKGMWLAYYRHGFGLGEHYNSLRKEE</sequence>
<dbReference type="Proteomes" id="UP000800041">
    <property type="component" value="Unassembled WGS sequence"/>
</dbReference>
<accession>A0A6G1GP66</accession>
<organism evidence="3 4">
    <name type="scientific">Aulographum hederae CBS 113979</name>
    <dbReference type="NCBI Taxonomy" id="1176131"/>
    <lineage>
        <taxon>Eukaryota</taxon>
        <taxon>Fungi</taxon>
        <taxon>Dikarya</taxon>
        <taxon>Ascomycota</taxon>
        <taxon>Pezizomycotina</taxon>
        <taxon>Dothideomycetes</taxon>
        <taxon>Pleosporomycetidae</taxon>
        <taxon>Aulographales</taxon>
        <taxon>Aulographaceae</taxon>
    </lineage>
</organism>
<evidence type="ECO:0000256" key="1">
    <source>
        <dbReference type="SAM" id="MobiDB-lite"/>
    </source>
</evidence>
<protein>
    <submittedName>
        <fullName evidence="3">Cysteine proteinase</fullName>
    </submittedName>
</protein>
<feature type="region of interest" description="Disordered" evidence="1">
    <location>
        <begin position="23"/>
        <end position="178"/>
    </location>
</feature>
<feature type="compositionally biased region" description="Basic and acidic residues" evidence="1">
    <location>
        <begin position="99"/>
        <end position="108"/>
    </location>
</feature>
<dbReference type="EMBL" id="ML977181">
    <property type="protein sequence ID" value="KAF1982725.1"/>
    <property type="molecule type" value="Genomic_DNA"/>
</dbReference>
<dbReference type="Pfam" id="PF02338">
    <property type="entry name" value="OTU"/>
    <property type="match status" value="1"/>
</dbReference>
<feature type="compositionally biased region" description="Basic residues" evidence="1">
    <location>
        <begin position="134"/>
        <end position="144"/>
    </location>
</feature>
<keyword evidence="4" id="KW-1185">Reference proteome</keyword>
<feature type="compositionally biased region" description="Basic residues" evidence="1">
    <location>
        <begin position="35"/>
        <end position="47"/>
    </location>
</feature>
<dbReference type="PANTHER" id="PTHR12419">
    <property type="entry name" value="OTU DOMAIN CONTAINING PROTEIN"/>
    <property type="match status" value="1"/>
</dbReference>
<feature type="domain" description="OTU" evidence="2">
    <location>
        <begin position="183"/>
        <end position="341"/>
    </location>
</feature>
<dbReference type="InterPro" id="IPR003323">
    <property type="entry name" value="OTU_dom"/>
</dbReference>
<name>A0A6G1GP66_9PEZI</name>
<dbReference type="PANTHER" id="PTHR12419:SF10">
    <property type="entry name" value="DEUBIQUITINASE OTUD6B"/>
    <property type="match status" value="1"/>
</dbReference>